<evidence type="ECO:0000259" key="4">
    <source>
        <dbReference type="Pfam" id="PF02769"/>
    </source>
</evidence>
<dbReference type="EC" id="2.7.4.16" evidence="2"/>
<comment type="catalytic activity">
    <reaction evidence="2">
        <text>thiamine phosphate + ATP = thiamine diphosphate + ADP</text>
        <dbReference type="Rhea" id="RHEA:15913"/>
        <dbReference type="ChEBI" id="CHEBI:30616"/>
        <dbReference type="ChEBI" id="CHEBI:37575"/>
        <dbReference type="ChEBI" id="CHEBI:58937"/>
        <dbReference type="ChEBI" id="CHEBI:456216"/>
        <dbReference type="EC" id="2.7.4.16"/>
    </reaction>
</comment>
<dbReference type="HAMAP" id="MF_02128">
    <property type="entry name" value="TMP_kinase"/>
    <property type="match status" value="1"/>
</dbReference>
<dbReference type="EMBL" id="VJNC01000016">
    <property type="protein sequence ID" value="TSE19530.1"/>
    <property type="molecule type" value="Genomic_DNA"/>
</dbReference>
<evidence type="ECO:0000259" key="3">
    <source>
        <dbReference type="Pfam" id="PF00586"/>
    </source>
</evidence>
<feature type="binding site" evidence="2">
    <location>
        <position position="45"/>
    </location>
    <ligand>
        <name>Mg(2+)</name>
        <dbReference type="ChEBI" id="CHEBI:18420"/>
        <label>2</label>
    </ligand>
</feature>
<evidence type="ECO:0000313" key="8">
    <source>
        <dbReference type="Proteomes" id="UP000315577"/>
    </source>
</evidence>
<feature type="binding site" evidence="2">
    <location>
        <position position="28"/>
    </location>
    <ligand>
        <name>Mg(2+)</name>
        <dbReference type="ChEBI" id="CHEBI:18420"/>
        <label>4</label>
    </ligand>
</feature>
<dbReference type="GO" id="GO:0009030">
    <property type="term" value="F:thiamine-phosphate kinase activity"/>
    <property type="evidence" value="ECO:0007669"/>
    <property type="project" value="UniProtKB-UniRule"/>
</dbReference>
<comment type="function">
    <text evidence="2">Catalyzes the ATP-dependent phosphorylation of thiamine-monophosphate (TMP) to form thiamine-pyrophosphate (TPP), the active form of vitamin B1.</text>
</comment>
<dbReference type="UniPathway" id="UPA00060">
    <property type="reaction ID" value="UER00142"/>
</dbReference>
<keyword evidence="1 2" id="KW-0784">Thiamine biosynthesis</keyword>
<dbReference type="InterPro" id="IPR036676">
    <property type="entry name" value="PurM-like_C_sf"/>
</dbReference>
<feature type="binding site" evidence="2">
    <location>
        <begin position="120"/>
        <end position="121"/>
    </location>
    <ligand>
        <name>ATP</name>
        <dbReference type="ChEBI" id="CHEBI:30616"/>
    </ligand>
</feature>
<feature type="binding site" evidence="2">
    <location>
        <position position="213"/>
    </location>
    <ligand>
        <name>Mg(2+)</name>
        <dbReference type="ChEBI" id="CHEBI:18420"/>
        <label>5</label>
    </ligand>
</feature>
<dbReference type="Pfam" id="PF00586">
    <property type="entry name" value="AIRS"/>
    <property type="match status" value="1"/>
</dbReference>
<keyword evidence="2" id="KW-0067">ATP-binding</keyword>
<keyword evidence="2" id="KW-0547">Nucleotide-binding</keyword>
<feature type="binding site" evidence="2">
    <location>
        <position position="121"/>
    </location>
    <ligand>
        <name>Mg(2+)</name>
        <dbReference type="ChEBI" id="CHEBI:18420"/>
        <label>1</label>
    </ligand>
</feature>
<feature type="binding site" evidence="2">
    <location>
        <position position="210"/>
    </location>
    <ligand>
        <name>Mg(2+)</name>
        <dbReference type="ChEBI" id="CHEBI:18420"/>
        <label>3</label>
    </ligand>
</feature>
<keyword evidence="2 5" id="KW-0418">Kinase</keyword>
<comment type="caution">
    <text evidence="5">The sequence shown here is derived from an EMBL/GenBank/DDBJ whole genome shotgun (WGS) entry which is preliminary data.</text>
</comment>
<dbReference type="CDD" id="cd02194">
    <property type="entry name" value="ThiL"/>
    <property type="match status" value="1"/>
</dbReference>
<comment type="pathway">
    <text evidence="2">Cofactor biosynthesis; thiamine diphosphate biosynthesis; thiamine diphosphate from thiamine phosphate: step 1/1.</text>
</comment>
<feature type="binding site" evidence="2">
    <location>
        <position position="52"/>
    </location>
    <ligand>
        <name>substrate</name>
    </ligand>
</feature>
<dbReference type="SUPFAM" id="SSF56042">
    <property type="entry name" value="PurM C-terminal domain-like"/>
    <property type="match status" value="1"/>
</dbReference>
<dbReference type="Proteomes" id="UP000295536">
    <property type="component" value="Unassembled WGS sequence"/>
</dbReference>
<feature type="binding site" evidence="2">
    <location>
        <position position="334"/>
    </location>
    <ligand>
        <name>substrate</name>
    </ligand>
</feature>
<dbReference type="InterPro" id="IPR016188">
    <property type="entry name" value="PurM-like_N"/>
</dbReference>
<dbReference type="InterPro" id="IPR010918">
    <property type="entry name" value="PurM-like_C_dom"/>
</dbReference>
<dbReference type="EMBL" id="SMAH01000005">
    <property type="protein sequence ID" value="TCS98368.1"/>
    <property type="molecule type" value="Genomic_DNA"/>
</dbReference>
<gene>
    <name evidence="2 6" type="primary">thiL</name>
    <name evidence="5" type="ORF">EDC36_105125</name>
    <name evidence="6" type="ORF">Tigna_02150</name>
</gene>
<dbReference type="Proteomes" id="UP000315577">
    <property type="component" value="Unassembled WGS sequence"/>
</dbReference>
<feature type="domain" description="PurM-like N-terminal" evidence="3">
    <location>
        <begin position="26"/>
        <end position="137"/>
    </location>
</feature>
<comment type="miscellaneous">
    <text evidence="2">Reaction mechanism of ThiL seems to utilize a direct, inline transfer of the gamma-phosphate of ATP to TMP rather than a phosphorylated enzyme intermediate.</text>
</comment>
<comment type="caution">
    <text evidence="2">Lacks conserved residue(s) required for the propagation of feature annotation.</text>
</comment>
<comment type="similarity">
    <text evidence="2">Belongs to the thiamine-monophosphate kinase family.</text>
</comment>
<dbReference type="GO" id="GO:0009228">
    <property type="term" value="P:thiamine biosynthetic process"/>
    <property type="evidence" value="ECO:0007669"/>
    <property type="project" value="UniProtKB-KW"/>
</dbReference>
<feature type="binding site" evidence="2">
    <location>
        <position position="73"/>
    </location>
    <ligand>
        <name>Mg(2+)</name>
        <dbReference type="ChEBI" id="CHEBI:18420"/>
        <label>2</label>
    </ligand>
</feature>
<protein>
    <recommendedName>
        <fullName evidence="2">Thiamine-monophosphate kinase</fullName>
        <shortName evidence="2">TMP kinase</shortName>
        <shortName evidence="2">Thiamine-phosphate kinase</shortName>
        <ecNumber evidence="2">2.7.4.16</ecNumber>
    </recommendedName>
</protein>
<accession>A0A4R3LFZ0</accession>
<feature type="binding site" evidence="2">
    <location>
        <position position="28"/>
    </location>
    <ligand>
        <name>Mg(2+)</name>
        <dbReference type="ChEBI" id="CHEBI:18420"/>
        <label>3</label>
    </ligand>
</feature>
<keyword evidence="2" id="KW-0460">Magnesium</keyword>
<dbReference type="RefSeq" id="WP_132962240.1">
    <property type="nucleotide sequence ID" value="NZ_SMAH01000005.1"/>
</dbReference>
<feature type="binding site" evidence="2">
    <location>
        <position position="73"/>
    </location>
    <ligand>
        <name>Mg(2+)</name>
        <dbReference type="ChEBI" id="CHEBI:18420"/>
        <label>4</label>
    </ligand>
</feature>
<dbReference type="InterPro" id="IPR036921">
    <property type="entry name" value="PurM-like_N_sf"/>
</dbReference>
<evidence type="ECO:0000313" key="5">
    <source>
        <dbReference type="EMBL" id="TCS98368.1"/>
    </source>
</evidence>
<feature type="binding site" evidence="2">
    <location>
        <position position="145"/>
    </location>
    <ligand>
        <name>ATP</name>
        <dbReference type="ChEBI" id="CHEBI:30616"/>
    </ligand>
</feature>
<evidence type="ECO:0000256" key="2">
    <source>
        <dbReference type="HAMAP-Rule" id="MF_02128"/>
    </source>
</evidence>
<evidence type="ECO:0000313" key="6">
    <source>
        <dbReference type="EMBL" id="TSE19530.1"/>
    </source>
</evidence>
<keyword evidence="2 6" id="KW-0808">Transferase</keyword>
<keyword evidence="2" id="KW-0479">Metal-binding</keyword>
<dbReference type="PANTHER" id="PTHR30270">
    <property type="entry name" value="THIAMINE-MONOPHOSPHATE KINASE"/>
    <property type="match status" value="1"/>
</dbReference>
<dbReference type="PANTHER" id="PTHR30270:SF0">
    <property type="entry name" value="THIAMINE-MONOPHOSPHATE KINASE"/>
    <property type="match status" value="1"/>
</dbReference>
<dbReference type="AlphaFoldDB" id="A0A4R3LFZ0"/>
<dbReference type="InterPro" id="IPR006283">
    <property type="entry name" value="ThiL-like"/>
</dbReference>
<dbReference type="SUPFAM" id="SSF55326">
    <property type="entry name" value="PurM N-terminal domain-like"/>
    <property type="match status" value="1"/>
</dbReference>
<reference evidence="5 7" key="1">
    <citation type="submission" date="2019-03" db="EMBL/GenBank/DDBJ databases">
        <title>Genomic Encyclopedia of Type Strains, Phase IV (KMG-IV): sequencing the most valuable type-strain genomes for metagenomic binning, comparative biology and taxonomic classification.</title>
        <authorList>
            <person name="Goeker M."/>
        </authorList>
    </citation>
    <scope>NUCLEOTIDE SEQUENCE [LARGE SCALE GENOMIC DNA]</scope>
    <source>
        <strain evidence="5 7">DSM 12034</strain>
    </source>
</reference>
<dbReference type="OrthoDB" id="9802811at2"/>
<dbReference type="Gene3D" id="3.90.650.10">
    <property type="entry name" value="PurM-like C-terminal domain"/>
    <property type="match status" value="1"/>
</dbReference>
<feature type="binding site" evidence="2">
    <location>
        <position position="73"/>
    </location>
    <ligand>
        <name>Mg(2+)</name>
        <dbReference type="ChEBI" id="CHEBI:18420"/>
        <label>3</label>
    </ligand>
</feature>
<dbReference type="GO" id="GO:0005524">
    <property type="term" value="F:ATP binding"/>
    <property type="evidence" value="ECO:0007669"/>
    <property type="project" value="UniProtKB-UniRule"/>
</dbReference>
<name>A0A4R3LFZ0_9BURK</name>
<dbReference type="Gene3D" id="3.30.1330.10">
    <property type="entry name" value="PurM-like, N-terminal domain"/>
    <property type="match status" value="1"/>
</dbReference>
<keyword evidence="8" id="KW-1185">Reference proteome</keyword>
<organism evidence="5 7">
    <name type="scientific">Tepidimonas ignava</name>
    <dbReference type="NCBI Taxonomy" id="114249"/>
    <lineage>
        <taxon>Bacteria</taxon>
        <taxon>Pseudomonadati</taxon>
        <taxon>Pseudomonadota</taxon>
        <taxon>Betaproteobacteria</taxon>
        <taxon>Burkholderiales</taxon>
        <taxon>Tepidimonas</taxon>
    </lineage>
</organism>
<feature type="binding site" evidence="2">
    <location>
        <position position="43"/>
    </location>
    <ligand>
        <name>Mg(2+)</name>
        <dbReference type="ChEBI" id="CHEBI:18420"/>
        <label>4</label>
    </ligand>
</feature>
<evidence type="ECO:0000256" key="1">
    <source>
        <dbReference type="ARBA" id="ARBA00022977"/>
    </source>
</evidence>
<dbReference type="GO" id="GO:0009229">
    <property type="term" value="P:thiamine diphosphate biosynthetic process"/>
    <property type="evidence" value="ECO:0007669"/>
    <property type="project" value="UniProtKB-UniRule"/>
</dbReference>
<dbReference type="PIRSF" id="PIRSF005303">
    <property type="entry name" value="Thiam_monoph_kin"/>
    <property type="match status" value="1"/>
</dbReference>
<feature type="binding site" evidence="2">
    <location>
        <position position="263"/>
    </location>
    <ligand>
        <name>substrate</name>
    </ligand>
</feature>
<proteinExistence type="inferred from homology"/>
<sequence>MSEFDLIARHFWRPTQGQSGVLLGNGDDCALLAPAPGMALAVSCDMLVAGRHFLPDVDPQALGHKALAVNLSDLAAMGARPLACTLALALPSVPDEAWLAGLARGLLALADAHGCALVGGDTTAGPLNLCLTVLGEVPPAHASRRSAAQPGDDVWVSGALGEARLGLALLRGELDLQGPGTEAAREHLLRPQPRVALGLALRGLVHAAVDVSDGLLADLGHILAAAGVAAQVDVDALLTHAVPPAVRALPPATALTYALAGGDDYELVFTADPAQREAVLAAARRAGTPVARIGRIVPGAPAAHPLADGAGRVQLVDGGGAPYTLPAGVRLAGFDHFATIEP</sequence>
<evidence type="ECO:0000313" key="7">
    <source>
        <dbReference type="Proteomes" id="UP000295536"/>
    </source>
</evidence>
<feature type="domain" description="PurM-like C-terminal" evidence="4">
    <location>
        <begin position="149"/>
        <end position="299"/>
    </location>
</feature>
<dbReference type="NCBIfam" id="TIGR01379">
    <property type="entry name" value="thiL"/>
    <property type="match status" value="1"/>
</dbReference>
<dbReference type="GO" id="GO:0000287">
    <property type="term" value="F:magnesium ion binding"/>
    <property type="evidence" value="ECO:0007669"/>
    <property type="project" value="UniProtKB-UniRule"/>
</dbReference>
<reference evidence="6 8" key="2">
    <citation type="submission" date="2019-07" db="EMBL/GenBank/DDBJ databases">
        <title>Tepidimonas ignava SPS-1037 draft genome.</title>
        <authorList>
            <person name="Da Costa M.S."/>
            <person name="Froufe H.J.C."/>
            <person name="Egas C."/>
            <person name="Albuquerque L."/>
        </authorList>
    </citation>
    <scope>NUCLEOTIDE SEQUENCE [LARGE SCALE GENOMIC DNA]</scope>
    <source>
        <strain evidence="6 8">SPS-1037</strain>
    </source>
</reference>
<feature type="binding site" evidence="2">
    <location>
        <position position="212"/>
    </location>
    <ligand>
        <name>ATP</name>
        <dbReference type="ChEBI" id="CHEBI:30616"/>
    </ligand>
</feature>
<dbReference type="Pfam" id="PF02769">
    <property type="entry name" value="AIRS_C"/>
    <property type="match status" value="1"/>
</dbReference>
<feature type="binding site" evidence="2">
    <location>
        <position position="45"/>
    </location>
    <ligand>
        <name>Mg(2+)</name>
        <dbReference type="ChEBI" id="CHEBI:18420"/>
        <label>1</label>
    </ligand>
</feature>